<evidence type="ECO:0000256" key="3">
    <source>
        <dbReference type="ARBA" id="ARBA00004613"/>
    </source>
</evidence>
<comment type="subcellular location">
    <subcellularLocation>
        <location evidence="1">Endoplasmic reticulum</location>
    </subcellularLocation>
    <subcellularLocation>
        <location evidence="2">Golgi apparatus</location>
    </subcellularLocation>
    <subcellularLocation>
        <location evidence="3">Secreted</location>
    </subcellularLocation>
</comment>
<comment type="similarity">
    <text evidence="4">Belongs to the peptidase S1 family.</text>
</comment>
<dbReference type="InterPro" id="IPR050430">
    <property type="entry name" value="Peptidase_S1"/>
</dbReference>
<dbReference type="InterPro" id="IPR009003">
    <property type="entry name" value="Peptidase_S1_PA"/>
</dbReference>
<evidence type="ECO:0000256" key="13">
    <source>
        <dbReference type="ARBA" id="ARBA00023180"/>
    </source>
</evidence>
<evidence type="ECO:0000259" key="16">
    <source>
        <dbReference type="PROSITE" id="PS50240"/>
    </source>
</evidence>
<protein>
    <submittedName>
        <fullName evidence="17">Trypsin-like protease 1</fullName>
    </submittedName>
</protein>
<evidence type="ECO:0000256" key="12">
    <source>
        <dbReference type="ARBA" id="ARBA00023157"/>
    </source>
</evidence>
<dbReference type="FunFam" id="2.40.10.10:FF:000011">
    <property type="entry name" value="Coagulation factor X"/>
    <property type="match status" value="1"/>
</dbReference>
<feature type="signal peptide" evidence="15">
    <location>
        <begin position="1"/>
        <end position="21"/>
    </location>
</feature>
<keyword evidence="10 14" id="KW-0720">Serine protease</keyword>
<reference evidence="17" key="1">
    <citation type="journal article" date="1995" name="Gene">
        <title>Cloning and characterisation of a gene encoding a cuticle-degrading protease from the insect pathogenic fungus Metarhizium anisopliae.</title>
        <authorList>
            <person name="Smithson S.L."/>
            <person name="Paterson I.C."/>
            <person name="Bailey A.M."/>
            <person name="Screen S.E."/>
            <person name="Hunt B.A."/>
            <person name="Cobb B.D."/>
            <person name="Cooper R.M."/>
            <person name="Charnley A.K."/>
            <person name="Clarkson J.M."/>
        </authorList>
    </citation>
    <scope>NUCLEOTIDE SEQUENCE</scope>
    <source>
        <strain evidence="17">ME1</strain>
    </source>
</reference>
<evidence type="ECO:0000256" key="14">
    <source>
        <dbReference type="RuleBase" id="RU363034"/>
    </source>
</evidence>
<dbReference type="PIR" id="JC4517">
    <property type="entry name" value="S49329"/>
</dbReference>
<dbReference type="AlphaFoldDB" id="Q01136"/>
<name>Q01136_METAN</name>
<dbReference type="GO" id="GO:0005783">
    <property type="term" value="C:endoplasmic reticulum"/>
    <property type="evidence" value="ECO:0007669"/>
    <property type="project" value="UniProtKB-SubCell"/>
</dbReference>
<evidence type="ECO:0000256" key="10">
    <source>
        <dbReference type="ARBA" id="ARBA00022825"/>
    </source>
</evidence>
<proteinExistence type="inferred from homology"/>
<keyword evidence="15" id="KW-0732">Signal</keyword>
<dbReference type="InterPro" id="IPR001314">
    <property type="entry name" value="Peptidase_S1A"/>
</dbReference>
<feature type="chain" id="PRO_5004162162" evidence="15">
    <location>
        <begin position="22"/>
        <end position="254"/>
    </location>
</feature>
<evidence type="ECO:0000256" key="2">
    <source>
        <dbReference type="ARBA" id="ARBA00004555"/>
    </source>
</evidence>
<evidence type="ECO:0000256" key="4">
    <source>
        <dbReference type="ARBA" id="ARBA00007664"/>
    </source>
</evidence>
<keyword evidence="8 14" id="KW-0378">Hydrolase</keyword>
<dbReference type="VEuPathDB" id="FungiDB:MAN_01927"/>
<evidence type="ECO:0000313" key="17">
    <source>
        <dbReference type="EMBL" id="CAA55477.1"/>
    </source>
</evidence>
<evidence type="ECO:0000256" key="9">
    <source>
        <dbReference type="ARBA" id="ARBA00022824"/>
    </source>
</evidence>
<evidence type="ECO:0000256" key="7">
    <source>
        <dbReference type="ARBA" id="ARBA00022696"/>
    </source>
</evidence>
<dbReference type="PRINTS" id="PR00722">
    <property type="entry name" value="CHYMOTRYPSIN"/>
</dbReference>
<dbReference type="Pfam" id="PF00089">
    <property type="entry name" value="Trypsin"/>
    <property type="match status" value="1"/>
</dbReference>
<keyword evidence="5" id="KW-0964">Secreted</keyword>
<dbReference type="InterPro" id="IPR043504">
    <property type="entry name" value="Peptidase_S1_PA_chymotrypsin"/>
</dbReference>
<evidence type="ECO:0000256" key="8">
    <source>
        <dbReference type="ARBA" id="ARBA00022801"/>
    </source>
</evidence>
<gene>
    <name evidence="17" type="primary">tyr1</name>
</gene>
<evidence type="ECO:0000256" key="1">
    <source>
        <dbReference type="ARBA" id="ARBA00004240"/>
    </source>
</evidence>
<evidence type="ECO:0000256" key="15">
    <source>
        <dbReference type="SAM" id="SignalP"/>
    </source>
</evidence>
<dbReference type="CDD" id="cd00190">
    <property type="entry name" value="Tryp_SPc"/>
    <property type="match status" value="1"/>
</dbReference>
<dbReference type="FunFam" id="2.40.10.10:FF:000073">
    <property type="entry name" value="Trypsin alpha"/>
    <property type="match status" value="1"/>
</dbReference>
<dbReference type="PROSITE" id="PS00134">
    <property type="entry name" value="TRYPSIN_HIS"/>
    <property type="match status" value="1"/>
</dbReference>
<keyword evidence="11" id="KW-0333">Golgi apparatus</keyword>
<dbReference type="MEROPS" id="S01.103"/>
<dbReference type="GO" id="GO:0006508">
    <property type="term" value="P:proteolysis"/>
    <property type="evidence" value="ECO:0007669"/>
    <property type="project" value="UniProtKB-KW"/>
</dbReference>
<dbReference type="PANTHER" id="PTHR24276">
    <property type="entry name" value="POLYSERASE-RELATED"/>
    <property type="match status" value="1"/>
</dbReference>
<dbReference type="Gene3D" id="2.40.10.10">
    <property type="entry name" value="Trypsin-like serine proteases"/>
    <property type="match status" value="2"/>
</dbReference>
<dbReference type="GO" id="GO:0004252">
    <property type="term" value="F:serine-type endopeptidase activity"/>
    <property type="evidence" value="ECO:0007669"/>
    <property type="project" value="InterPro"/>
</dbReference>
<keyword evidence="13" id="KW-0325">Glycoprotein</keyword>
<feature type="domain" description="Peptidase S1" evidence="16">
    <location>
        <begin position="30"/>
        <end position="254"/>
    </location>
</feature>
<evidence type="ECO:0000256" key="6">
    <source>
        <dbReference type="ARBA" id="ARBA00022670"/>
    </source>
</evidence>
<dbReference type="PROSITE" id="PS00135">
    <property type="entry name" value="TRYPSIN_SER"/>
    <property type="match status" value="1"/>
</dbReference>
<dbReference type="SMART" id="SM00020">
    <property type="entry name" value="Tryp_SPc"/>
    <property type="match status" value="1"/>
</dbReference>
<dbReference type="InterPro" id="IPR018114">
    <property type="entry name" value="TRYPSIN_HIS"/>
</dbReference>
<dbReference type="GO" id="GO:0005794">
    <property type="term" value="C:Golgi apparatus"/>
    <property type="evidence" value="ECO:0007669"/>
    <property type="project" value="UniProtKB-SubCell"/>
</dbReference>
<dbReference type="PROSITE" id="PS50240">
    <property type="entry name" value="TRYPSIN_DOM"/>
    <property type="match status" value="1"/>
</dbReference>
<evidence type="ECO:0000256" key="5">
    <source>
        <dbReference type="ARBA" id="ARBA00022525"/>
    </source>
</evidence>
<dbReference type="SUPFAM" id="SSF50494">
    <property type="entry name" value="Trypsin-like serine proteases"/>
    <property type="match status" value="1"/>
</dbReference>
<keyword evidence="7" id="KW-0356">Hemostasis</keyword>
<keyword evidence="12" id="KW-1015">Disulfide bond</keyword>
<dbReference type="GO" id="GO:0007599">
    <property type="term" value="P:hemostasis"/>
    <property type="evidence" value="ECO:0007669"/>
    <property type="project" value="UniProtKB-KW"/>
</dbReference>
<dbReference type="InterPro" id="IPR033116">
    <property type="entry name" value="TRYPSIN_SER"/>
</dbReference>
<dbReference type="PANTHER" id="PTHR24276:SF98">
    <property type="entry name" value="FI18310P1-RELATED"/>
    <property type="match status" value="1"/>
</dbReference>
<evidence type="ECO:0000256" key="11">
    <source>
        <dbReference type="ARBA" id="ARBA00023034"/>
    </source>
</evidence>
<keyword evidence="9" id="KW-0256">Endoplasmic reticulum</keyword>
<dbReference type="InterPro" id="IPR001254">
    <property type="entry name" value="Trypsin_dom"/>
</dbReference>
<keyword evidence="6 14" id="KW-0645">Protease</keyword>
<accession>Q01136</accession>
<organism evidence="17">
    <name type="scientific">Metarhizium anisopliae</name>
    <name type="common">Entomophthora anisopliae</name>
    <dbReference type="NCBI Taxonomy" id="5530"/>
    <lineage>
        <taxon>Eukaryota</taxon>
        <taxon>Fungi</taxon>
        <taxon>Dikarya</taxon>
        <taxon>Ascomycota</taxon>
        <taxon>Pezizomycotina</taxon>
        <taxon>Sordariomycetes</taxon>
        <taxon>Hypocreomycetidae</taxon>
        <taxon>Hypocreales</taxon>
        <taxon>Clavicipitaceae</taxon>
        <taxon>Metarhizium</taxon>
    </lineage>
</organism>
<dbReference type="GO" id="GO:0005576">
    <property type="term" value="C:extracellular region"/>
    <property type="evidence" value="ECO:0007669"/>
    <property type="project" value="UniProtKB-SubCell"/>
</dbReference>
<sequence length="254" mass="26117">MELKSLLAVYLPLCAAPLAAARPASNAVFIVGGSPAAAGEFPFIVSTLLNGRHWCGGVLLNANTVLTAAHCVESTPAISQVRAGSLAHASGGVVANISSITPHPKYEGLGYDMAILKLSTPIEANGTIVRHIARGSDPVGGADATVAGWGDLEYAGQAPEELQKVTVPVVDRATCSAAYQAIPNMPNITDAMFCAGLKEGGQDACNGDSGGPIIDTETRVLIGVVSWGYKCAAPNAYGVYTRLGADIEFIKSHL</sequence>
<dbReference type="EMBL" id="X78875">
    <property type="protein sequence ID" value="CAA55477.1"/>
    <property type="molecule type" value="Genomic_DNA"/>
</dbReference>